<evidence type="ECO:0000256" key="3">
    <source>
        <dbReference type="RuleBase" id="RU361153"/>
    </source>
</evidence>
<evidence type="ECO:0000256" key="4">
    <source>
        <dbReference type="SAM" id="SignalP"/>
    </source>
</evidence>
<dbReference type="InterPro" id="IPR001547">
    <property type="entry name" value="Glyco_hydro_5"/>
</dbReference>
<dbReference type="InterPro" id="IPR018087">
    <property type="entry name" value="Glyco_hydro_5_CS"/>
</dbReference>
<protein>
    <recommendedName>
        <fullName evidence="5">Glycoside hydrolase family 5 domain-containing protein</fullName>
    </recommendedName>
</protein>
<feature type="chain" id="PRO_5047402147" description="Glycoside hydrolase family 5 domain-containing protein" evidence="4">
    <location>
        <begin position="39"/>
        <end position="501"/>
    </location>
</feature>
<dbReference type="InterPro" id="IPR006311">
    <property type="entry name" value="TAT_signal"/>
</dbReference>
<proteinExistence type="inferred from homology"/>
<evidence type="ECO:0000256" key="1">
    <source>
        <dbReference type="ARBA" id="ARBA00022801"/>
    </source>
</evidence>
<accession>A0ABP4HGR6</accession>
<dbReference type="Proteomes" id="UP001500037">
    <property type="component" value="Unassembled WGS sequence"/>
</dbReference>
<dbReference type="PROSITE" id="PS51318">
    <property type="entry name" value="TAT"/>
    <property type="match status" value="1"/>
</dbReference>
<dbReference type="InterPro" id="IPR052066">
    <property type="entry name" value="Glycosphingolipid_Hydrolases"/>
</dbReference>
<gene>
    <name evidence="6" type="ORF">GCM10009665_63090</name>
</gene>
<keyword evidence="2 3" id="KW-0326">Glycosidase</keyword>
<dbReference type="Gene3D" id="2.60.40.1180">
    <property type="entry name" value="Golgi alpha-mannosidase II"/>
    <property type="match status" value="1"/>
</dbReference>
<dbReference type="SUPFAM" id="SSF51445">
    <property type="entry name" value="(Trans)glycosidases"/>
    <property type="match status" value="1"/>
</dbReference>
<evidence type="ECO:0000259" key="5">
    <source>
        <dbReference type="Pfam" id="PF00150"/>
    </source>
</evidence>
<comment type="caution">
    <text evidence="6">The sequence shown here is derived from an EMBL/GenBank/DDBJ whole genome shotgun (WGS) entry which is preliminary data.</text>
</comment>
<dbReference type="InterPro" id="IPR017853">
    <property type="entry name" value="GH"/>
</dbReference>
<keyword evidence="4" id="KW-0732">Signal</keyword>
<evidence type="ECO:0000313" key="7">
    <source>
        <dbReference type="Proteomes" id="UP001500037"/>
    </source>
</evidence>
<comment type="similarity">
    <text evidence="3">Belongs to the glycosyl hydrolase 5 (cellulase A) family.</text>
</comment>
<keyword evidence="1 3" id="KW-0378">Hydrolase</keyword>
<feature type="signal peptide" evidence="4">
    <location>
        <begin position="1"/>
        <end position="38"/>
    </location>
</feature>
<dbReference type="Pfam" id="PF00150">
    <property type="entry name" value="Cellulase"/>
    <property type="match status" value="1"/>
</dbReference>
<evidence type="ECO:0000256" key="2">
    <source>
        <dbReference type="ARBA" id="ARBA00023295"/>
    </source>
</evidence>
<evidence type="ECO:0000313" key="6">
    <source>
        <dbReference type="EMBL" id="GAA1265203.1"/>
    </source>
</evidence>
<dbReference type="EMBL" id="BAAALF010000168">
    <property type="protein sequence ID" value="GAA1265203.1"/>
    <property type="molecule type" value="Genomic_DNA"/>
</dbReference>
<dbReference type="PROSITE" id="PS00659">
    <property type="entry name" value="GLYCOSYL_HYDROL_F5"/>
    <property type="match status" value="1"/>
</dbReference>
<dbReference type="InterPro" id="IPR013780">
    <property type="entry name" value="Glyco_hydro_b"/>
</dbReference>
<dbReference type="PANTHER" id="PTHR31308:SF3">
    <property type="entry name" value="ENDOGLYCOCERAMIDASE"/>
    <property type="match status" value="1"/>
</dbReference>
<dbReference type="Gene3D" id="3.20.20.80">
    <property type="entry name" value="Glycosidases"/>
    <property type="match status" value="1"/>
</dbReference>
<dbReference type="RefSeq" id="WP_344445517.1">
    <property type="nucleotide sequence ID" value="NZ_BAAALF010000168.1"/>
</dbReference>
<reference evidence="7" key="1">
    <citation type="journal article" date="2019" name="Int. J. Syst. Evol. Microbiol.">
        <title>The Global Catalogue of Microorganisms (GCM) 10K type strain sequencing project: providing services to taxonomists for standard genome sequencing and annotation.</title>
        <authorList>
            <consortium name="The Broad Institute Genomics Platform"/>
            <consortium name="The Broad Institute Genome Sequencing Center for Infectious Disease"/>
            <person name="Wu L."/>
            <person name="Ma J."/>
        </authorList>
    </citation>
    <scope>NUCLEOTIDE SEQUENCE [LARGE SCALE GENOMIC DNA]</scope>
    <source>
        <strain evidence="7">JCM 13004</strain>
    </source>
</reference>
<organism evidence="6 7">
    <name type="scientific">Kitasatospora nipponensis</name>
    <dbReference type="NCBI Taxonomy" id="258049"/>
    <lineage>
        <taxon>Bacteria</taxon>
        <taxon>Bacillati</taxon>
        <taxon>Actinomycetota</taxon>
        <taxon>Actinomycetes</taxon>
        <taxon>Kitasatosporales</taxon>
        <taxon>Streptomycetaceae</taxon>
        <taxon>Kitasatospora</taxon>
    </lineage>
</organism>
<feature type="domain" description="Glycoside hydrolase family 5" evidence="5">
    <location>
        <begin position="69"/>
        <end position="390"/>
    </location>
</feature>
<sequence length="501" mass="53972">MRVRRTATTPRRTAALRTVGALLLATALSLAGAPAAGAAPDPVAAPDVARIDFPTGTSTAPDGRTLLTDPDGRTLQLRGVNIDKYDETTEADVRSIAAHGFTLVRVAISWNRLEPARDRYDAAELARLQQVLGWADRYHLLALVDFHQDVYGPQFGGGDRGIPRWATRDEGLPFVPDPNDWFAGYFQPAVQTAFRHLYDDADLRRWQADFYTHLATALRGHRSLLGYDLFNEPFGPVDGDPSDPAVLAASSAALEQGRLAGMYQRLIRAVRSVDRRSWLFVEPTVLVGQGVPTQLPGFADPRPGPARIGYAPHFYDTAVENGADWDPADGFVANYTTAITAYPRAHHLPVLVGEWGPPDAGRPGNTELVRRQVAAMAGFASGWTQWYWCQGAGGYCVLGPDGRPAPGDGPAFAPYPVALAGLPRRESWQDGHYTLEFSTGRAGERTAGWSEIAAPPGSRLTVAGAAHPVVDRSVPGRLRLLLPGTRPGTDVTVTVTPPPAG</sequence>
<name>A0ABP4HGR6_9ACTN</name>
<dbReference type="PANTHER" id="PTHR31308">
    <property type="match status" value="1"/>
</dbReference>
<keyword evidence="7" id="KW-1185">Reference proteome</keyword>